<dbReference type="PANTHER" id="PTHR43380:SF1">
    <property type="entry name" value="2-OXOISOVALERATE DEHYDROGENASE SUBUNIT ALPHA, MITOCHONDRIAL"/>
    <property type="match status" value="1"/>
</dbReference>
<dbReference type="InterPro" id="IPR050771">
    <property type="entry name" value="Alpha-ketoacid_DH_E1_comp"/>
</dbReference>
<protein>
    <submittedName>
        <fullName evidence="5">Pyruvate dehydrogenase (Acetyl-transferring) E1 component subunit alpha</fullName>
    </submittedName>
</protein>
<comment type="caution">
    <text evidence="5">The sequence shown here is derived from an EMBL/GenBank/DDBJ whole genome shotgun (WGS) entry which is preliminary data.</text>
</comment>
<dbReference type="Gene3D" id="3.40.50.970">
    <property type="match status" value="1"/>
</dbReference>
<evidence type="ECO:0000256" key="1">
    <source>
        <dbReference type="ARBA" id="ARBA00001964"/>
    </source>
</evidence>
<dbReference type="AlphaFoldDB" id="A0A4V2JJ04"/>
<dbReference type="InterPro" id="IPR029061">
    <property type="entry name" value="THDP-binding"/>
</dbReference>
<dbReference type="Pfam" id="PF00676">
    <property type="entry name" value="E1_dh"/>
    <property type="match status" value="1"/>
</dbReference>
<evidence type="ECO:0000256" key="3">
    <source>
        <dbReference type="ARBA" id="ARBA00023052"/>
    </source>
</evidence>
<dbReference type="Proteomes" id="UP000292452">
    <property type="component" value="Unassembled WGS sequence"/>
</dbReference>
<dbReference type="NCBIfam" id="TIGR03181">
    <property type="entry name" value="PDH_E1_alph_x"/>
    <property type="match status" value="1"/>
</dbReference>
<reference evidence="5 6" key="1">
    <citation type="submission" date="2019-02" db="EMBL/GenBank/DDBJ databases">
        <title>Draft Genome Sequence of Streptomyces sp. AM-2504, identified by 16S rRNA comparative analysis as a Streptomyces Kasugaensis strain.</title>
        <authorList>
            <person name="Napolioni V."/>
            <person name="Giuliodori A.M."/>
            <person name="Spurio R."/>
            <person name="Fabbretti A."/>
        </authorList>
    </citation>
    <scope>NUCLEOTIDE SEQUENCE [LARGE SCALE GENOMIC DNA]</scope>
    <source>
        <strain evidence="5 6">AM-2504</strain>
    </source>
</reference>
<keyword evidence="5" id="KW-0670">Pyruvate</keyword>
<evidence type="ECO:0000313" key="6">
    <source>
        <dbReference type="Proteomes" id="UP000292452"/>
    </source>
</evidence>
<dbReference type="EMBL" id="SIXH01000030">
    <property type="protein sequence ID" value="TBO60661.1"/>
    <property type="molecule type" value="Genomic_DNA"/>
</dbReference>
<proteinExistence type="predicted"/>
<dbReference type="GO" id="GO:0000287">
    <property type="term" value="F:magnesium ion binding"/>
    <property type="evidence" value="ECO:0007669"/>
    <property type="project" value="UniProtKB-ARBA"/>
</dbReference>
<name>A0A4V2JJ04_STRKA</name>
<evidence type="ECO:0000256" key="2">
    <source>
        <dbReference type="ARBA" id="ARBA00023002"/>
    </source>
</evidence>
<sequence length="369" mass="39505">MSVTSRPGPAPPGTHEMLPGAEPVRLLDAAGRWVGTGTPPDAGLRRELYRRMVLGRQFDRQATALGKQGALAVYPSSYGQEACQIGATMALRETDWLFPTYRDSVALVARGIDPFEVLTLMRGSWHCGYSVRRHRTAPQCTPLATQCPHAVGLAHAARLAGDDLVSLSFIGDGGTSEGDFHEACNFAAVHRVPTVFLVQNNQYAISVPLAAQTAAPTLAHKAIGYGMRAALVDGNDALAVYTTVTEAVERARAGGGPTLIEALTYRMNPHTSADDPIRYRSAEEVAVWSGRDPLDRLAAHLRAEGLLDDATAAAYTAEAEALATGLRDRMRQPPALDPLELFDHVYAAPTPQLREQAAALAARLGRHAS</sequence>
<dbReference type="CDD" id="cd02000">
    <property type="entry name" value="TPP_E1_PDC_ADC_BCADC"/>
    <property type="match status" value="1"/>
</dbReference>
<comment type="cofactor">
    <cofactor evidence="1">
        <name>thiamine diphosphate</name>
        <dbReference type="ChEBI" id="CHEBI:58937"/>
    </cofactor>
</comment>
<keyword evidence="2" id="KW-0560">Oxidoreductase</keyword>
<evidence type="ECO:0000259" key="4">
    <source>
        <dbReference type="Pfam" id="PF00676"/>
    </source>
</evidence>
<dbReference type="PANTHER" id="PTHR43380">
    <property type="entry name" value="2-OXOISOVALERATE DEHYDROGENASE SUBUNIT ALPHA, MITOCHONDRIAL"/>
    <property type="match status" value="1"/>
</dbReference>
<evidence type="ECO:0000313" key="5">
    <source>
        <dbReference type="EMBL" id="TBO60661.1"/>
    </source>
</evidence>
<keyword evidence="3" id="KW-0786">Thiamine pyrophosphate</keyword>
<dbReference type="GO" id="GO:0016624">
    <property type="term" value="F:oxidoreductase activity, acting on the aldehyde or oxo group of donors, disulfide as acceptor"/>
    <property type="evidence" value="ECO:0007669"/>
    <property type="project" value="InterPro"/>
</dbReference>
<dbReference type="GO" id="GO:0009083">
    <property type="term" value="P:branched-chain amino acid catabolic process"/>
    <property type="evidence" value="ECO:0007669"/>
    <property type="project" value="TreeGrafter"/>
</dbReference>
<accession>A0A4V2JJ04</accession>
<dbReference type="SUPFAM" id="SSF52518">
    <property type="entry name" value="Thiamin diphosphate-binding fold (THDP-binding)"/>
    <property type="match status" value="1"/>
</dbReference>
<organism evidence="5 6">
    <name type="scientific">Streptomyces kasugaensis</name>
    <dbReference type="NCBI Taxonomy" id="1946"/>
    <lineage>
        <taxon>Bacteria</taxon>
        <taxon>Bacillati</taxon>
        <taxon>Actinomycetota</taxon>
        <taxon>Actinomycetes</taxon>
        <taxon>Kitasatosporales</taxon>
        <taxon>Streptomycetaceae</taxon>
        <taxon>Streptomyces</taxon>
    </lineage>
</organism>
<dbReference type="InterPro" id="IPR017596">
    <property type="entry name" value="PdhA/BkdA"/>
</dbReference>
<feature type="domain" description="Dehydrogenase E1 component" evidence="4">
    <location>
        <begin position="49"/>
        <end position="321"/>
    </location>
</feature>
<dbReference type="InterPro" id="IPR001017">
    <property type="entry name" value="DH_E1"/>
</dbReference>
<gene>
    <name evidence="5" type="primary">pdhA</name>
    <name evidence="5" type="ORF">EYS09_05535</name>
</gene>
<dbReference type="RefSeq" id="WP_131122379.1">
    <property type="nucleotide sequence ID" value="NZ_SIXH01000030.1"/>
</dbReference>
<keyword evidence="6" id="KW-1185">Reference proteome</keyword>